<name>A0AC34GFE4_9BILA</name>
<dbReference type="Proteomes" id="UP000887579">
    <property type="component" value="Unplaced"/>
</dbReference>
<sequence length="134" mass="15134">IENQNKQIENVEKKLEAELEPLLEELTKLASKIEEITNDPATKSDIKNRLDSTKTAVDELKKKLDSVKKAAANAKSQGEELLTEFDKKLDWIRETQKDFDSLPAVSADPAKLNEQIEDFSPLYSEVLENEGSMN</sequence>
<evidence type="ECO:0000313" key="1">
    <source>
        <dbReference type="Proteomes" id="UP000887579"/>
    </source>
</evidence>
<accession>A0AC34GFE4</accession>
<organism evidence="1 2">
    <name type="scientific">Panagrolaimus sp. ES5</name>
    <dbReference type="NCBI Taxonomy" id="591445"/>
    <lineage>
        <taxon>Eukaryota</taxon>
        <taxon>Metazoa</taxon>
        <taxon>Ecdysozoa</taxon>
        <taxon>Nematoda</taxon>
        <taxon>Chromadorea</taxon>
        <taxon>Rhabditida</taxon>
        <taxon>Tylenchina</taxon>
        <taxon>Panagrolaimomorpha</taxon>
        <taxon>Panagrolaimoidea</taxon>
        <taxon>Panagrolaimidae</taxon>
        <taxon>Panagrolaimus</taxon>
    </lineage>
</organism>
<reference evidence="2" key="1">
    <citation type="submission" date="2022-11" db="UniProtKB">
        <authorList>
            <consortium name="WormBaseParasite"/>
        </authorList>
    </citation>
    <scope>IDENTIFICATION</scope>
</reference>
<dbReference type="WBParaSite" id="ES5_v2.g28203.t1">
    <property type="protein sequence ID" value="ES5_v2.g28203.t1"/>
    <property type="gene ID" value="ES5_v2.g28203"/>
</dbReference>
<evidence type="ECO:0000313" key="2">
    <source>
        <dbReference type="WBParaSite" id="ES5_v2.g28203.t1"/>
    </source>
</evidence>
<proteinExistence type="predicted"/>
<protein>
    <submittedName>
        <fullName evidence="2">Uncharacterized protein</fullName>
    </submittedName>
</protein>